<evidence type="ECO:0000256" key="2">
    <source>
        <dbReference type="ARBA" id="ARBA00005582"/>
    </source>
</evidence>
<evidence type="ECO:0000313" key="8">
    <source>
        <dbReference type="Proteomes" id="UP000655589"/>
    </source>
</evidence>
<feature type="domain" description="Nudix hydrolase" evidence="6">
    <location>
        <begin position="76"/>
        <end position="210"/>
    </location>
</feature>
<dbReference type="AlphaFoldDB" id="A0A8H9GMK9"/>
<keyword evidence="8" id="KW-1185">Reference proteome</keyword>
<evidence type="ECO:0000256" key="1">
    <source>
        <dbReference type="ARBA" id="ARBA00001946"/>
    </source>
</evidence>
<dbReference type="Gene3D" id="3.90.79.10">
    <property type="entry name" value="Nucleoside Triphosphate Pyrophosphohydrolase"/>
    <property type="match status" value="1"/>
</dbReference>
<dbReference type="PROSITE" id="PS51462">
    <property type="entry name" value="NUDIX"/>
    <property type="match status" value="1"/>
</dbReference>
<sequence length="236" mass="25867">MAERSREIVAALLAAALISVVGVLLMRDRFSPAALDATLGATLVRKGPLRLRRRNYRAKFSRVEDGGSAEYFRTLPRKRMAAGVLLRDATGRVVLIEPSYKKTWEIPGGVVEMGEPPWTAAERELEEELGLVRRGMQALVIDHVPCADDGTPEGLVWVFDGGFLTDEERAGLHGTDPEVKSVHLLEIGEVSSLAKDSLSRRMQAALQAALDQRTNVYCEAGVPRRQEAHQGVVAMP</sequence>
<dbReference type="InterPro" id="IPR000086">
    <property type="entry name" value="NUDIX_hydrolase_dom"/>
</dbReference>
<dbReference type="RefSeq" id="WP_212759596.1">
    <property type="nucleotide sequence ID" value="NZ_BMPT01000014.1"/>
</dbReference>
<dbReference type="EMBL" id="BMPT01000014">
    <property type="protein sequence ID" value="GGM34363.1"/>
    <property type="molecule type" value="Genomic_DNA"/>
</dbReference>
<dbReference type="PRINTS" id="PR00502">
    <property type="entry name" value="NUDIXFAMILY"/>
</dbReference>
<dbReference type="PANTHER" id="PTHR43046:SF12">
    <property type="entry name" value="GDP-MANNOSE MANNOSYL HYDROLASE"/>
    <property type="match status" value="1"/>
</dbReference>
<dbReference type="Pfam" id="PF00293">
    <property type="entry name" value="NUDIX"/>
    <property type="match status" value="1"/>
</dbReference>
<dbReference type="PROSITE" id="PS00893">
    <property type="entry name" value="NUDIX_BOX"/>
    <property type="match status" value="1"/>
</dbReference>
<name>A0A8H9GMK9_9MICO</name>
<dbReference type="Proteomes" id="UP000655589">
    <property type="component" value="Unassembled WGS sequence"/>
</dbReference>
<dbReference type="InterPro" id="IPR020476">
    <property type="entry name" value="Nudix_hydrolase"/>
</dbReference>
<organism evidence="7 8">
    <name type="scientific">Promicromonospora citrea</name>
    <dbReference type="NCBI Taxonomy" id="43677"/>
    <lineage>
        <taxon>Bacteria</taxon>
        <taxon>Bacillati</taxon>
        <taxon>Actinomycetota</taxon>
        <taxon>Actinomycetes</taxon>
        <taxon>Micrococcales</taxon>
        <taxon>Promicromonosporaceae</taxon>
        <taxon>Promicromonospora</taxon>
    </lineage>
</organism>
<accession>A0A8H9GMK9</accession>
<keyword evidence="4" id="KW-0460">Magnesium</keyword>
<dbReference type="InterPro" id="IPR015797">
    <property type="entry name" value="NUDIX_hydrolase-like_dom_sf"/>
</dbReference>
<dbReference type="SUPFAM" id="SSF55811">
    <property type="entry name" value="Nudix"/>
    <property type="match status" value="1"/>
</dbReference>
<comment type="caution">
    <text evidence="7">The sequence shown here is derived from an EMBL/GenBank/DDBJ whole genome shotgun (WGS) entry which is preliminary data.</text>
</comment>
<dbReference type="InterPro" id="IPR020084">
    <property type="entry name" value="NUDIX_hydrolase_CS"/>
</dbReference>
<comment type="cofactor">
    <cofactor evidence="1">
        <name>Mg(2+)</name>
        <dbReference type="ChEBI" id="CHEBI:18420"/>
    </cofactor>
</comment>
<proteinExistence type="inferred from homology"/>
<dbReference type="PANTHER" id="PTHR43046">
    <property type="entry name" value="GDP-MANNOSE MANNOSYL HYDROLASE"/>
    <property type="match status" value="1"/>
</dbReference>
<protein>
    <recommendedName>
        <fullName evidence="6">Nudix hydrolase domain-containing protein</fullName>
    </recommendedName>
</protein>
<keyword evidence="3 5" id="KW-0378">Hydrolase</keyword>
<evidence type="ECO:0000256" key="5">
    <source>
        <dbReference type="RuleBase" id="RU003476"/>
    </source>
</evidence>
<evidence type="ECO:0000256" key="4">
    <source>
        <dbReference type="ARBA" id="ARBA00022842"/>
    </source>
</evidence>
<comment type="similarity">
    <text evidence="2 5">Belongs to the Nudix hydrolase family.</text>
</comment>
<gene>
    <name evidence="7" type="ORF">GCM10010102_32390</name>
</gene>
<evidence type="ECO:0000256" key="3">
    <source>
        <dbReference type="ARBA" id="ARBA00022801"/>
    </source>
</evidence>
<reference evidence="7" key="2">
    <citation type="submission" date="2020-09" db="EMBL/GenBank/DDBJ databases">
        <authorList>
            <person name="Sun Q."/>
            <person name="Ohkuma M."/>
        </authorList>
    </citation>
    <scope>NUCLEOTIDE SEQUENCE</scope>
    <source>
        <strain evidence="7">JCM 3051</strain>
    </source>
</reference>
<evidence type="ECO:0000259" key="6">
    <source>
        <dbReference type="PROSITE" id="PS51462"/>
    </source>
</evidence>
<evidence type="ECO:0000313" key="7">
    <source>
        <dbReference type="EMBL" id="GGM34363.1"/>
    </source>
</evidence>
<reference evidence="7" key="1">
    <citation type="journal article" date="2014" name="Int. J. Syst. Evol. Microbiol.">
        <title>Complete genome sequence of Corynebacterium casei LMG S-19264T (=DSM 44701T), isolated from a smear-ripened cheese.</title>
        <authorList>
            <consortium name="US DOE Joint Genome Institute (JGI-PGF)"/>
            <person name="Walter F."/>
            <person name="Albersmeier A."/>
            <person name="Kalinowski J."/>
            <person name="Ruckert C."/>
        </authorList>
    </citation>
    <scope>NUCLEOTIDE SEQUENCE</scope>
    <source>
        <strain evidence="7">JCM 3051</strain>
    </source>
</reference>
<dbReference type="GO" id="GO:0016787">
    <property type="term" value="F:hydrolase activity"/>
    <property type="evidence" value="ECO:0007669"/>
    <property type="project" value="UniProtKB-KW"/>
</dbReference>